<protein>
    <submittedName>
        <fullName evidence="1">Uncharacterized protein</fullName>
    </submittedName>
</protein>
<evidence type="ECO:0000313" key="1">
    <source>
        <dbReference type="EMBL" id="KPK67549.1"/>
    </source>
</evidence>
<accession>A0A0S8G6W3</accession>
<sequence>MNDAVTVQGPHAALQRLGIGQASIHFMMNRAGWGKESRYRLFFPFPEAWAKADVALQTRS</sequence>
<evidence type="ECO:0000313" key="2">
    <source>
        <dbReference type="Proteomes" id="UP000051717"/>
    </source>
</evidence>
<name>A0A0S8G6W3_UNCT6</name>
<organism evidence="1 2">
    <name type="scientific">candidate division TA06 bacterium SM23_40</name>
    <dbReference type="NCBI Taxonomy" id="1703774"/>
    <lineage>
        <taxon>Bacteria</taxon>
        <taxon>Bacteria division TA06</taxon>
    </lineage>
</organism>
<proteinExistence type="predicted"/>
<reference evidence="1 2" key="1">
    <citation type="journal article" date="2015" name="Microbiome">
        <title>Genomic resolution of linkages in carbon, nitrogen, and sulfur cycling among widespread estuary sediment bacteria.</title>
        <authorList>
            <person name="Baker B.J."/>
            <person name="Lazar C.S."/>
            <person name="Teske A.P."/>
            <person name="Dick G.J."/>
        </authorList>
    </citation>
    <scope>NUCLEOTIDE SEQUENCE [LARGE SCALE GENOMIC DNA]</scope>
    <source>
        <strain evidence="1">SM23_40</strain>
    </source>
</reference>
<dbReference type="AlphaFoldDB" id="A0A0S8G6W3"/>
<gene>
    <name evidence="1" type="ORF">AMJ82_10395</name>
</gene>
<dbReference type="Proteomes" id="UP000051717">
    <property type="component" value="Unassembled WGS sequence"/>
</dbReference>
<dbReference type="EMBL" id="LJUI01000120">
    <property type="protein sequence ID" value="KPK67549.1"/>
    <property type="molecule type" value="Genomic_DNA"/>
</dbReference>
<comment type="caution">
    <text evidence="1">The sequence shown here is derived from an EMBL/GenBank/DDBJ whole genome shotgun (WGS) entry which is preliminary data.</text>
</comment>